<dbReference type="PANTHER" id="PTHR15615:SF10">
    <property type="entry name" value="PHO85 CYCLIN-2-RELATED"/>
    <property type="match status" value="1"/>
</dbReference>
<reference evidence="3" key="1">
    <citation type="journal article" date="2021" name="Open Biol.">
        <title>Shared evolutionary footprints suggest mitochondrial oxidative damage underlies multiple complex I losses in fungi.</title>
        <authorList>
            <person name="Schikora-Tamarit M.A."/>
            <person name="Marcet-Houben M."/>
            <person name="Nosek J."/>
            <person name="Gabaldon T."/>
        </authorList>
    </citation>
    <scope>NUCLEOTIDE SEQUENCE</scope>
    <source>
        <strain evidence="3">NCAIM Y.01608</strain>
    </source>
</reference>
<accession>A0A9P8SY84</accession>
<evidence type="ECO:0000313" key="4">
    <source>
        <dbReference type="Proteomes" id="UP000788993"/>
    </source>
</evidence>
<protein>
    <recommendedName>
        <fullName evidence="2">Cyclin N-terminal domain-containing protein</fullName>
    </recommendedName>
</protein>
<dbReference type="InterPro" id="IPR036915">
    <property type="entry name" value="Cyclin-like_sf"/>
</dbReference>
<dbReference type="GO" id="GO:0019901">
    <property type="term" value="F:protein kinase binding"/>
    <property type="evidence" value="ECO:0007669"/>
    <property type="project" value="InterPro"/>
</dbReference>
<dbReference type="Pfam" id="PF00134">
    <property type="entry name" value="Cyclin_N"/>
    <property type="match status" value="1"/>
</dbReference>
<evidence type="ECO:0000256" key="1">
    <source>
        <dbReference type="SAM" id="MobiDB-lite"/>
    </source>
</evidence>
<organism evidence="3 4">
    <name type="scientific">Ogataea polymorpha</name>
    <dbReference type="NCBI Taxonomy" id="460523"/>
    <lineage>
        <taxon>Eukaryota</taxon>
        <taxon>Fungi</taxon>
        <taxon>Dikarya</taxon>
        <taxon>Ascomycota</taxon>
        <taxon>Saccharomycotina</taxon>
        <taxon>Pichiomycetes</taxon>
        <taxon>Pichiales</taxon>
        <taxon>Pichiaceae</taxon>
        <taxon>Ogataea</taxon>
    </lineage>
</organism>
<dbReference type="PIRSF" id="PIRSF016511">
    <property type="entry name" value="Cyclin_Pcl"/>
    <property type="match status" value="1"/>
</dbReference>
<dbReference type="InterPro" id="IPR013922">
    <property type="entry name" value="Cyclin_PHO80-like"/>
</dbReference>
<evidence type="ECO:0000259" key="2">
    <source>
        <dbReference type="Pfam" id="PF00134"/>
    </source>
</evidence>
<feature type="compositionally biased region" description="Low complexity" evidence="1">
    <location>
        <begin position="270"/>
        <end position="289"/>
    </location>
</feature>
<sequence length="335" mass="37657">MSDVQALYHFLRRPVSPDMIQCLVNTTNSVIAVPDYSRSSLPSPPASPLEKPVPSLYCFIEALIDHSHVQTPTLMSSLVYLIRLREILPPNSTGMETTRHRIFLGCLILAAKNLNDSSPLNKHWCKYTNGLLSLRDVNTLEMELIGYLGWDNIRIRQSDLISTFSPFLEPIKSKLRRQSEAKIAKHRDLTRDLTKSHLSSSLPSPTQPLYAHWTKVPSFSHMPSPSPQRPKMAIKRTSGSINLNAKYSAYNLQKPYSFQSLPTTASIPSLSTSSSIPSLASTNSTSSTLYPVDDFNPKPLRLPNSHSRDLDENKENHIMGPYLRVINPDMMHSIH</sequence>
<comment type="caution">
    <text evidence="3">The sequence shown here is derived from an EMBL/GenBank/DDBJ whole genome shotgun (WGS) entry which is preliminary data.</text>
</comment>
<gene>
    <name evidence="3" type="ORF">OGATHE_006635</name>
</gene>
<evidence type="ECO:0000313" key="3">
    <source>
        <dbReference type="EMBL" id="KAH3658909.1"/>
    </source>
</evidence>
<dbReference type="GO" id="GO:0051726">
    <property type="term" value="P:regulation of cell cycle"/>
    <property type="evidence" value="ECO:0007669"/>
    <property type="project" value="InterPro"/>
</dbReference>
<feature type="domain" description="Cyclin N-terminal" evidence="2">
    <location>
        <begin position="55"/>
        <end position="151"/>
    </location>
</feature>
<dbReference type="GO" id="GO:0000307">
    <property type="term" value="C:cyclin-dependent protein kinase holoenzyme complex"/>
    <property type="evidence" value="ECO:0007669"/>
    <property type="project" value="TreeGrafter"/>
</dbReference>
<feature type="region of interest" description="Disordered" evidence="1">
    <location>
        <begin position="270"/>
        <end position="312"/>
    </location>
</feature>
<proteinExistence type="predicted"/>
<dbReference type="PANTHER" id="PTHR15615">
    <property type="match status" value="1"/>
</dbReference>
<dbReference type="CDD" id="cd20557">
    <property type="entry name" value="CYCLIN_ScPCL1-like"/>
    <property type="match status" value="1"/>
</dbReference>
<reference evidence="3" key="2">
    <citation type="submission" date="2021-01" db="EMBL/GenBank/DDBJ databases">
        <authorList>
            <person name="Schikora-Tamarit M.A."/>
        </authorList>
    </citation>
    <scope>NUCLEOTIDE SEQUENCE</scope>
    <source>
        <strain evidence="3">NCAIM Y.01608</strain>
    </source>
</reference>
<keyword evidence="4" id="KW-1185">Reference proteome</keyword>
<dbReference type="Gene3D" id="1.10.472.10">
    <property type="entry name" value="Cyclin-like"/>
    <property type="match status" value="1"/>
</dbReference>
<name>A0A9P8SY84_9ASCO</name>
<dbReference type="GO" id="GO:0005634">
    <property type="term" value="C:nucleus"/>
    <property type="evidence" value="ECO:0007669"/>
    <property type="project" value="TreeGrafter"/>
</dbReference>
<dbReference type="EMBL" id="JAEUBD010001571">
    <property type="protein sequence ID" value="KAH3658909.1"/>
    <property type="molecule type" value="Genomic_DNA"/>
</dbReference>
<dbReference type="GO" id="GO:0016538">
    <property type="term" value="F:cyclin-dependent protein serine/threonine kinase regulator activity"/>
    <property type="evidence" value="ECO:0007669"/>
    <property type="project" value="TreeGrafter"/>
</dbReference>
<dbReference type="InterPro" id="IPR006671">
    <property type="entry name" value="Cyclin_N"/>
</dbReference>
<dbReference type="SUPFAM" id="SSF47954">
    <property type="entry name" value="Cyclin-like"/>
    <property type="match status" value="1"/>
</dbReference>
<dbReference type="InterPro" id="IPR012104">
    <property type="entry name" value="PHO85_cyclin_1/2/9"/>
</dbReference>
<dbReference type="AlphaFoldDB" id="A0A9P8SY84"/>
<dbReference type="Proteomes" id="UP000788993">
    <property type="component" value="Unassembled WGS sequence"/>
</dbReference>